<dbReference type="EMBL" id="BRXW01000723">
    <property type="protein sequence ID" value="GMH75398.1"/>
    <property type="molecule type" value="Genomic_DNA"/>
</dbReference>
<feature type="region of interest" description="Disordered" evidence="1">
    <location>
        <begin position="1"/>
        <end position="37"/>
    </location>
</feature>
<dbReference type="PANTHER" id="PTHR31871:SF1">
    <property type="entry name" value="HISTIDINE-TRNA LIGASE"/>
    <property type="match status" value="1"/>
</dbReference>
<reference evidence="3" key="1">
    <citation type="journal article" date="2023" name="Commun. Biol.">
        <title>Genome analysis of Parmales, the sister group of diatoms, reveals the evolutionary specialization of diatoms from phago-mixotrophs to photoautotrophs.</title>
        <authorList>
            <person name="Ban H."/>
            <person name="Sato S."/>
            <person name="Yoshikawa S."/>
            <person name="Yamada K."/>
            <person name="Nakamura Y."/>
            <person name="Ichinomiya M."/>
            <person name="Sato N."/>
            <person name="Blanc-Mathieu R."/>
            <person name="Endo H."/>
            <person name="Kuwata A."/>
            <person name="Ogata H."/>
        </authorList>
    </citation>
    <scope>NUCLEOTIDE SEQUENCE [LARGE SCALE GENOMIC DNA]</scope>
    <source>
        <strain evidence="3">NIES 3700</strain>
    </source>
</reference>
<organism evidence="2 3">
    <name type="scientific">Triparma laevis f. longispina</name>
    <dbReference type="NCBI Taxonomy" id="1714387"/>
    <lineage>
        <taxon>Eukaryota</taxon>
        <taxon>Sar</taxon>
        <taxon>Stramenopiles</taxon>
        <taxon>Ochrophyta</taxon>
        <taxon>Bolidophyceae</taxon>
        <taxon>Parmales</taxon>
        <taxon>Triparmaceae</taxon>
        <taxon>Triparma</taxon>
    </lineage>
</organism>
<dbReference type="OrthoDB" id="1620396at2759"/>
<sequence>MSALTSTSKRKLVKKSIDDGGGKRQDKEVTDYSPKSQSKVEELQTVKTYIEKCMQNYLTQAEIIAFLHHKKKIPPSITCLVWSKLEEQNSDFFYSYNVRLRLKDQVSAFNYLVSQQEKIEKDRKIASV</sequence>
<evidence type="ECO:0000313" key="2">
    <source>
        <dbReference type="EMBL" id="GMH75398.1"/>
    </source>
</evidence>
<accession>A0A9W7AUL3</accession>
<dbReference type="InterPro" id="IPR006476">
    <property type="entry name" value="CHP01589_pln"/>
</dbReference>
<keyword evidence="3" id="KW-1185">Reference proteome</keyword>
<protein>
    <submittedName>
        <fullName evidence="2">Uncharacterized protein</fullName>
    </submittedName>
</protein>
<name>A0A9W7AUL3_9STRA</name>
<gene>
    <name evidence="2" type="ORF">TrLO_g813</name>
</gene>
<dbReference type="AlphaFoldDB" id="A0A9W7AUL3"/>
<comment type="caution">
    <text evidence="2">The sequence shown here is derived from an EMBL/GenBank/DDBJ whole genome shotgun (WGS) entry which is preliminary data.</text>
</comment>
<dbReference type="Proteomes" id="UP001165122">
    <property type="component" value="Unassembled WGS sequence"/>
</dbReference>
<proteinExistence type="predicted"/>
<dbReference type="NCBIfam" id="TIGR01589">
    <property type="entry name" value="A_thal_3526"/>
    <property type="match status" value="1"/>
</dbReference>
<feature type="compositionally biased region" description="Basic and acidic residues" evidence="1">
    <location>
        <begin position="15"/>
        <end position="30"/>
    </location>
</feature>
<evidence type="ECO:0000313" key="3">
    <source>
        <dbReference type="Proteomes" id="UP001165122"/>
    </source>
</evidence>
<evidence type="ECO:0000256" key="1">
    <source>
        <dbReference type="SAM" id="MobiDB-lite"/>
    </source>
</evidence>
<dbReference type="PANTHER" id="PTHR31871">
    <property type="entry name" value="OS02G0137100 PROTEIN"/>
    <property type="match status" value="1"/>
</dbReference>
<dbReference type="Pfam" id="PF09713">
    <property type="entry name" value="A_thal_3526"/>
    <property type="match status" value="1"/>
</dbReference>